<protein>
    <submittedName>
        <fullName evidence="6">ANTAR domain protein</fullName>
    </submittedName>
</protein>
<dbReference type="PIRSF" id="PIRSF036625">
    <property type="entry name" value="GAF_ANTAR"/>
    <property type="match status" value="1"/>
</dbReference>
<evidence type="ECO:0000259" key="5">
    <source>
        <dbReference type="PROSITE" id="PS50921"/>
    </source>
</evidence>
<dbReference type="GO" id="GO:0003723">
    <property type="term" value="F:RNA binding"/>
    <property type="evidence" value="ECO:0007669"/>
    <property type="project" value="InterPro"/>
</dbReference>
<dbReference type="SUPFAM" id="SSF55781">
    <property type="entry name" value="GAF domain-like"/>
    <property type="match status" value="1"/>
</dbReference>
<dbReference type="STRING" id="1121877.FEAC_27820"/>
<sequence length="264" mass="28478">MHPVVDPDESPTVLGGTQQDEGIMSRESLIVSTLVELADNLVDSFDIINILTILSDRCVEALEVDAAGVLLASPGGELQFVASSSESMRVLELFQIQTNVGPCVDCYRSGVPVVNVALDEVNGRWPLFASRAIEHGFHSVHSLPLRLRGRTIGALNLFRTSQGSMEDDDIAAAQGLAHVATIAILQHRAMLDATTLNEQLELALTSRIVIEQAKGIIAEATHCRMDQAFGRLRAHSRNHNEGLTGVAEAIVMGTLRANDLDNPK</sequence>
<keyword evidence="3" id="KW-0805">Transcription regulation</keyword>
<dbReference type="Pfam" id="PF13185">
    <property type="entry name" value="GAF_2"/>
    <property type="match status" value="1"/>
</dbReference>
<dbReference type="Gene3D" id="1.10.10.10">
    <property type="entry name" value="Winged helix-like DNA-binding domain superfamily/Winged helix DNA-binding domain"/>
    <property type="match status" value="1"/>
</dbReference>
<dbReference type="SMART" id="SM01012">
    <property type="entry name" value="ANTAR"/>
    <property type="match status" value="1"/>
</dbReference>
<keyword evidence="7" id="KW-1185">Reference proteome</keyword>
<feature type="domain" description="ANTAR" evidence="5">
    <location>
        <begin position="190"/>
        <end position="251"/>
    </location>
</feature>
<dbReference type="PROSITE" id="PS50921">
    <property type="entry name" value="ANTAR"/>
    <property type="match status" value="1"/>
</dbReference>
<dbReference type="AlphaFoldDB" id="A0A0D8FQD6"/>
<keyword evidence="4" id="KW-0804">Transcription</keyword>
<dbReference type="Pfam" id="PF03861">
    <property type="entry name" value="ANTAR"/>
    <property type="match status" value="1"/>
</dbReference>
<name>A0A0D8FQD6_9ACTN</name>
<dbReference type="GO" id="GO:0016301">
    <property type="term" value="F:kinase activity"/>
    <property type="evidence" value="ECO:0007669"/>
    <property type="project" value="UniProtKB-KW"/>
</dbReference>
<keyword evidence="2" id="KW-0418">Kinase</keyword>
<dbReference type="PATRIC" id="fig|1121877.4.peg.3124"/>
<dbReference type="eggNOG" id="COG2203">
    <property type="taxonomic scope" value="Bacteria"/>
</dbReference>
<evidence type="ECO:0000313" key="6">
    <source>
        <dbReference type="EMBL" id="KJE75490.1"/>
    </source>
</evidence>
<dbReference type="InterPro" id="IPR011006">
    <property type="entry name" value="CheY-like_superfamily"/>
</dbReference>
<organism evidence="6 7">
    <name type="scientific">Ferrimicrobium acidiphilum DSM 19497</name>
    <dbReference type="NCBI Taxonomy" id="1121877"/>
    <lineage>
        <taxon>Bacteria</taxon>
        <taxon>Bacillati</taxon>
        <taxon>Actinomycetota</taxon>
        <taxon>Acidimicrobiia</taxon>
        <taxon>Acidimicrobiales</taxon>
        <taxon>Acidimicrobiaceae</taxon>
        <taxon>Ferrimicrobium</taxon>
    </lineage>
</organism>
<evidence type="ECO:0000256" key="4">
    <source>
        <dbReference type="ARBA" id="ARBA00023163"/>
    </source>
</evidence>
<dbReference type="InterPro" id="IPR036388">
    <property type="entry name" value="WH-like_DNA-bd_sf"/>
</dbReference>
<dbReference type="InterPro" id="IPR029016">
    <property type="entry name" value="GAF-like_dom_sf"/>
</dbReference>
<evidence type="ECO:0000256" key="3">
    <source>
        <dbReference type="ARBA" id="ARBA00023015"/>
    </source>
</evidence>
<proteinExistence type="predicted"/>
<dbReference type="InterPro" id="IPR005561">
    <property type="entry name" value="ANTAR"/>
</dbReference>
<dbReference type="Gene3D" id="3.30.450.40">
    <property type="match status" value="1"/>
</dbReference>
<evidence type="ECO:0000313" key="7">
    <source>
        <dbReference type="Proteomes" id="UP000032336"/>
    </source>
</evidence>
<evidence type="ECO:0000256" key="1">
    <source>
        <dbReference type="ARBA" id="ARBA00022679"/>
    </source>
</evidence>
<evidence type="ECO:0000256" key="2">
    <source>
        <dbReference type="ARBA" id="ARBA00022777"/>
    </source>
</evidence>
<dbReference type="EMBL" id="JXUW01000039">
    <property type="protein sequence ID" value="KJE75490.1"/>
    <property type="molecule type" value="Genomic_DNA"/>
</dbReference>
<dbReference type="InterPro" id="IPR012074">
    <property type="entry name" value="GAF_ANTAR"/>
</dbReference>
<keyword evidence="1" id="KW-0808">Transferase</keyword>
<dbReference type="SUPFAM" id="SSF52172">
    <property type="entry name" value="CheY-like"/>
    <property type="match status" value="1"/>
</dbReference>
<dbReference type="InterPro" id="IPR003018">
    <property type="entry name" value="GAF"/>
</dbReference>
<comment type="caution">
    <text evidence="6">The sequence shown here is derived from an EMBL/GenBank/DDBJ whole genome shotgun (WGS) entry which is preliminary data.</text>
</comment>
<accession>A0A0D8FQD6</accession>
<reference evidence="6 7" key="1">
    <citation type="submission" date="2015-01" db="EMBL/GenBank/DDBJ databases">
        <title>Draft genome of the acidophilic iron oxidizer Ferrimicrobium acidiphilum strain T23.</title>
        <authorList>
            <person name="Poehlein A."/>
            <person name="Eisen S."/>
            <person name="Schloemann M."/>
            <person name="Johnson B.D."/>
            <person name="Daniel R."/>
            <person name="Muehling M."/>
        </authorList>
    </citation>
    <scope>NUCLEOTIDE SEQUENCE [LARGE SCALE GENOMIC DNA]</scope>
    <source>
        <strain evidence="6 7">T23</strain>
    </source>
</reference>
<dbReference type="Proteomes" id="UP000032336">
    <property type="component" value="Unassembled WGS sequence"/>
</dbReference>
<gene>
    <name evidence="6" type="ORF">FEAC_27820</name>
</gene>